<reference evidence="2 3" key="1">
    <citation type="submission" date="2024-03" db="EMBL/GenBank/DDBJ databases">
        <title>Community enrichment and isolation of bacterial strains for fucoidan degradation.</title>
        <authorList>
            <person name="Sichert A."/>
        </authorList>
    </citation>
    <scope>NUCLEOTIDE SEQUENCE [LARGE SCALE GENOMIC DNA]</scope>
    <source>
        <strain evidence="2 3">AS76</strain>
    </source>
</reference>
<keyword evidence="3" id="KW-1185">Reference proteome</keyword>
<evidence type="ECO:0000259" key="1">
    <source>
        <dbReference type="Pfam" id="PF00535"/>
    </source>
</evidence>
<feature type="domain" description="Glycosyltransferase 2-like" evidence="1">
    <location>
        <begin position="8"/>
        <end position="138"/>
    </location>
</feature>
<comment type="caution">
    <text evidence="2">The sequence shown here is derived from an EMBL/GenBank/DDBJ whole genome shotgun (WGS) entry which is preliminary data.</text>
</comment>
<dbReference type="PANTHER" id="PTHR22916:SF3">
    <property type="entry name" value="UDP-GLCNAC:BETAGAL BETA-1,3-N-ACETYLGLUCOSAMINYLTRANSFERASE-LIKE PROTEIN 1"/>
    <property type="match status" value="1"/>
</dbReference>
<dbReference type="SUPFAM" id="SSF53448">
    <property type="entry name" value="Nucleotide-diphospho-sugar transferases"/>
    <property type="match status" value="1"/>
</dbReference>
<dbReference type="Proteomes" id="UP001449225">
    <property type="component" value="Unassembled WGS sequence"/>
</dbReference>
<evidence type="ECO:0000313" key="2">
    <source>
        <dbReference type="EMBL" id="MEM5534788.1"/>
    </source>
</evidence>
<protein>
    <submittedName>
        <fullName evidence="2">Glycosyltransferase family 2 protein</fullName>
    </submittedName>
</protein>
<gene>
    <name evidence="2" type="ORF">WNY58_00150</name>
</gene>
<dbReference type="InterPro" id="IPR001173">
    <property type="entry name" value="Glyco_trans_2-like"/>
</dbReference>
<dbReference type="PANTHER" id="PTHR22916">
    <property type="entry name" value="GLYCOSYLTRANSFERASE"/>
    <property type="match status" value="1"/>
</dbReference>
<dbReference type="RefSeq" id="WP_342853346.1">
    <property type="nucleotide sequence ID" value="NZ_JBBMRA010000001.1"/>
</dbReference>
<accession>A0ABU9TM38</accession>
<dbReference type="InterPro" id="IPR029044">
    <property type="entry name" value="Nucleotide-diphossugar_trans"/>
</dbReference>
<proteinExistence type="predicted"/>
<dbReference type="EMBL" id="JBBMRA010000001">
    <property type="protein sequence ID" value="MEM5534788.1"/>
    <property type="molecule type" value="Genomic_DNA"/>
</dbReference>
<dbReference type="Pfam" id="PF00535">
    <property type="entry name" value="Glycos_transf_2"/>
    <property type="match status" value="1"/>
</dbReference>
<organism evidence="2 3">
    <name type="scientific">Neptuniibacter pectenicola</name>
    <dbReference type="NCBI Taxonomy" id="1806669"/>
    <lineage>
        <taxon>Bacteria</taxon>
        <taxon>Pseudomonadati</taxon>
        <taxon>Pseudomonadota</taxon>
        <taxon>Gammaproteobacteria</taxon>
        <taxon>Oceanospirillales</taxon>
        <taxon>Oceanospirillaceae</taxon>
        <taxon>Neptuniibacter</taxon>
    </lineage>
</organism>
<name>A0ABU9TM38_9GAMM</name>
<dbReference type="Gene3D" id="3.90.550.10">
    <property type="entry name" value="Spore Coat Polysaccharide Biosynthesis Protein SpsA, Chain A"/>
    <property type="match status" value="1"/>
</dbReference>
<evidence type="ECO:0000313" key="3">
    <source>
        <dbReference type="Proteomes" id="UP001449225"/>
    </source>
</evidence>
<sequence length="269" mass="30067">MGKAPLVSVIIPLYNAGNYILETLESVANQTYTNVEIIIVDNASTDNSTMLAKQFCMSHPQARYYSTPVNSGGPALPRNLGINVAKGRYIAFLDSDDVWSPDKLACQVNLMEESSVNFTCTASSLIDENSVRIGKVAKQETKKTRAYGIKSLLFRNTITTSSVVLSADLLGDHRFNESAEFVTVEDYHLWMTLIALPECQFKHIDRTLLDYRHMQTSLGQKEGRYRFLARSLLASSMFLVQSKQYTLMPISLLSHLIRAVLLKLKGLDS</sequence>
<dbReference type="CDD" id="cd00761">
    <property type="entry name" value="Glyco_tranf_GTA_type"/>
    <property type="match status" value="1"/>
</dbReference>